<keyword evidence="3" id="KW-1185">Reference proteome</keyword>
<organism evidence="2 3">
    <name type="scientific">Helicobacter ganmani</name>
    <dbReference type="NCBI Taxonomy" id="60246"/>
    <lineage>
        <taxon>Bacteria</taxon>
        <taxon>Pseudomonadati</taxon>
        <taxon>Campylobacterota</taxon>
        <taxon>Epsilonproteobacteria</taxon>
        <taxon>Campylobacterales</taxon>
        <taxon>Helicobacteraceae</taxon>
        <taxon>Helicobacter</taxon>
    </lineage>
</organism>
<dbReference type="PANTHER" id="PTHR45947:SF3">
    <property type="entry name" value="SULFOQUINOVOSYL TRANSFERASE SQD2"/>
    <property type="match status" value="1"/>
</dbReference>
<reference evidence="2 3" key="1">
    <citation type="submission" date="2018-04" db="EMBL/GenBank/DDBJ databases">
        <title>Novel Campyloabacter and Helicobacter Species and Strains.</title>
        <authorList>
            <person name="Mannion A.J."/>
            <person name="Shen Z."/>
            <person name="Fox J.G."/>
        </authorList>
    </citation>
    <scope>NUCLEOTIDE SEQUENCE [LARGE SCALE GENOMIC DNA]</scope>
    <source>
        <strain evidence="2 3">MIT 99-5101</strain>
    </source>
</reference>
<dbReference type="Pfam" id="PF13439">
    <property type="entry name" value="Glyco_transf_4"/>
    <property type="match status" value="1"/>
</dbReference>
<feature type="domain" description="Glycosyltransferase subfamily 4-like N-terminal" evidence="1">
    <location>
        <begin position="15"/>
        <end position="175"/>
    </location>
</feature>
<dbReference type="InterPro" id="IPR028098">
    <property type="entry name" value="Glyco_trans_4-like_N"/>
</dbReference>
<accession>A0A3D8IDE5</accession>
<dbReference type="EMBL" id="NXLS01000006">
    <property type="protein sequence ID" value="RDU62561.1"/>
    <property type="molecule type" value="Genomic_DNA"/>
</dbReference>
<gene>
    <name evidence="2" type="ORF">CQA43_06590</name>
</gene>
<dbReference type="Proteomes" id="UP000256650">
    <property type="component" value="Unassembled WGS sequence"/>
</dbReference>
<dbReference type="OrthoDB" id="9803091at2"/>
<name>A0A3D8IDE5_9HELI</name>
<dbReference type="GeneID" id="82535955"/>
<protein>
    <submittedName>
        <fullName evidence="2">Glycosyl transferase</fullName>
    </submittedName>
</protein>
<dbReference type="GO" id="GO:0016757">
    <property type="term" value="F:glycosyltransferase activity"/>
    <property type="evidence" value="ECO:0007669"/>
    <property type="project" value="UniProtKB-ARBA"/>
</dbReference>
<dbReference type="SUPFAM" id="SSF53756">
    <property type="entry name" value="UDP-Glycosyltransferase/glycogen phosphorylase"/>
    <property type="match status" value="1"/>
</dbReference>
<comment type="caution">
    <text evidence="2">The sequence shown here is derived from an EMBL/GenBank/DDBJ whole genome shotgun (WGS) entry which is preliminary data.</text>
</comment>
<dbReference type="Pfam" id="PF13692">
    <property type="entry name" value="Glyco_trans_1_4"/>
    <property type="match status" value="1"/>
</dbReference>
<dbReference type="Gene3D" id="3.40.50.2000">
    <property type="entry name" value="Glycogen Phosphorylase B"/>
    <property type="match status" value="2"/>
</dbReference>
<evidence type="ECO:0000259" key="1">
    <source>
        <dbReference type="Pfam" id="PF13439"/>
    </source>
</evidence>
<proteinExistence type="predicted"/>
<sequence length="402" mass="45599">MKKIKILLAIRSLNFGGAERQWVLLAQELAKRSEVDLRLCTLYSGGRLEYEITGIPHICLHKKGRKDIGFLLRYRKVIKDFRPDCIYAFMPEMNIFSLFCGAFLGAKVVFGFRSSAINLNNLSLASKLYFYTQKLLSRFADAILCNSYDALSFYQKKGYYMKKALVVYNGIDTTRFHPREITRFKKELGIQEDAFVFGIVARMDKVKDYPLFARTAKEMIEYSRTQQGVEVTFISLGKCEERILKDCLKILGDTQRNVLFLGAKNDVEAYYPLFDCILSTSYTESFSNSIAEGMACGCVPIVSDVGESKVIADFGQNAYAFLFPPKDDKSALECLKSLYTLQHSDKLESLKAQSRAQIVEKFSVDSMVCTTLKILTSLAQSVSIEILKVELHNNNETKSPKD</sequence>
<evidence type="ECO:0000313" key="3">
    <source>
        <dbReference type="Proteomes" id="UP000256650"/>
    </source>
</evidence>
<dbReference type="InterPro" id="IPR050194">
    <property type="entry name" value="Glycosyltransferase_grp1"/>
</dbReference>
<keyword evidence="2" id="KW-0808">Transferase</keyword>
<dbReference type="PANTHER" id="PTHR45947">
    <property type="entry name" value="SULFOQUINOVOSYL TRANSFERASE SQD2"/>
    <property type="match status" value="1"/>
</dbReference>
<dbReference type="AlphaFoldDB" id="A0A3D8IDE5"/>
<dbReference type="RefSeq" id="WP_115551826.1">
    <property type="nucleotide sequence ID" value="NZ_CAOPHJ010000005.1"/>
</dbReference>
<evidence type="ECO:0000313" key="2">
    <source>
        <dbReference type="EMBL" id="RDU62561.1"/>
    </source>
</evidence>